<evidence type="ECO:0000313" key="5">
    <source>
        <dbReference type="Proteomes" id="UP000009315"/>
    </source>
</evidence>
<feature type="chain" id="PRO_5038452566" evidence="2">
    <location>
        <begin position="21"/>
        <end position="226"/>
    </location>
</feature>
<dbReference type="InterPro" id="IPR050695">
    <property type="entry name" value="N-acetylmuramoyl_amidase_3"/>
</dbReference>
<dbReference type="EMBL" id="CAOS01000003">
    <property type="protein sequence ID" value="CCO07421.1"/>
    <property type="molecule type" value="Genomic_DNA"/>
</dbReference>
<dbReference type="SUPFAM" id="SSF53187">
    <property type="entry name" value="Zn-dependent exopeptidases"/>
    <property type="match status" value="1"/>
</dbReference>
<dbReference type="CDD" id="cd02696">
    <property type="entry name" value="MurNAc-LAA"/>
    <property type="match status" value="1"/>
</dbReference>
<dbReference type="GO" id="GO:0008745">
    <property type="term" value="F:N-acetylmuramoyl-L-alanine amidase activity"/>
    <property type="evidence" value="ECO:0007669"/>
    <property type="project" value="InterPro"/>
</dbReference>
<dbReference type="PANTHER" id="PTHR30404">
    <property type="entry name" value="N-ACETYLMURAMOYL-L-ALANINE AMIDASE"/>
    <property type="match status" value="1"/>
</dbReference>
<evidence type="ECO:0000256" key="1">
    <source>
        <dbReference type="ARBA" id="ARBA00022801"/>
    </source>
</evidence>
<feature type="domain" description="MurNAc-LAA" evidence="3">
    <location>
        <begin position="98"/>
        <end position="207"/>
    </location>
</feature>
<protein>
    <submittedName>
        <fullName evidence="4">Cell wall hydrolase/autolysin</fullName>
    </submittedName>
</protein>
<dbReference type="Pfam" id="PF01520">
    <property type="entry name" value="Amidase_3"/>
    <property type="match status" value="1"/>
</dbReference>
<keyword evidence="1 4" id="KW-0378">Hydrolase</keyword>
<evidence type="ECO:0000256" key="2">
    <source>
        <dbReference type="SAM" id="SignalP"/>
    </source>
</evidence>
<accession>K8EFG8</accession>
<dbReference type="Proteomes" id="UP000009315">
    <property type="component" value="Unassembled WGS sequence"/>
</dbReference>
<keyword evidence="2" id="KW-0732">Signal</keyword>
<proteinExistence type="predicted"/>
<keyword evidence="5" id="KW-1185">Reference proteome</keyword>
<dbReference type="RefSeq" id="WP_008410283.1">
    <property type="nucleotide sequence ID" value="NZ_CAOS01000003.1"/>
</dbReference>
<reference evidence="4 5" key="1">
    <citation type="journal article" date="2013" name="Genome Announc.">
        <title>Genome Sequence of the Sulfate-Reducing Bacterium Desulfotomaculum hydrothermale Lam5(T).</title>
        <authorList>
            <person name="Amin O."/>
            <person name="Fardeau M.L."/>
            <person name="Valette O."/>
            <person name="Hirschler-Rea A."/>
            <person name="Barbe V."/>
            <person name="Medigue C."/>
            <person name="Vacherie B."/>
            <person name="Ollivier B."/>
            <person name="Bertin P.N."/>
            <person name="Dolla A."/>
        </authorList>
    </citation>
    <scope>NUCLEOTIDE SEQUENCE [LARGE SCALE GENOMIC DNA]</scope>
    <source>
        <strain evidence="5">Lam5 / DSM 18033</strain>
    </source>
</reference>
<dbReference type="InterPro" id="IPR002508">
    <property type="entry name" value="MurNAc-LAA_cat"/>
</dbReference>
<dbReference type="GO" id="GO:0009253">
    <property type="term" value="P:peptidoglycan catabolic process"/>
    <property type="evidence" value="ECO:0007669"/>
    <property type="project" value="InterPro"/>
</dbReference>
<comment type="caution">
    <text evidence="4">The sequence shown here is derived from an EMBL/GenBank/DDBJ whole genome shotgun (WGS) entry which is preliminary data.</text>
</comment>
<dbReference type="PANTHER" id="PTHR30404:SF0">
    <property type="entry name" value="N-ACETYLMURAMOYL-L-ALANINE AMIDASE AMIC"/>
    <property type="match status" value="1"/>
</dbReference>
<dbReference type="eggNOG" id="COG0860">
    <property type="taxonomic scope" value="Bacteria"/>
</dbReference>
<dbReference type="Gene3D" id="3.40.630.40">
    <property type="entry name" value="Zn-dependent exopeptidases"/>
    <property type="match status" value="1"/>
</dbReference>
<name>K8EFG8_9FIRM</name>
<dbReference type="OrthoDB" id="9772024at2"/>
<gene>
    <name evidence="4" type="ORF">DESHY_110365</name>
</gene>
<sequence>MIFRLLLLIFWLVCPQICRAGEMPGAVVIDPGHGGYDPGAVRQGVMEKYVNLAIAQEVVKILQENNVRVLLTREGDYNLAVPGLHGRQAKRYDIEKRIELAETFGADAVISIHVNVGRRLCTGAETFYHRQSPRSKLLARYIQKEISGLPQMNKRVVKTGNYYILRRTPMPCVIVETGYLNNPQERKKLLDKSYRQMLARAIARGVINYLHEKDKATNRAAEGEAR</sequence>
<dbReference type="STRING" id="1121428.DESHY_110365"/>
<evidence type="ECO:0000259" key="3">
    <source>
        <dbReference type="SMART" id="SM00646"/>
    </source>
</evidence>
<organism evidence="4 5">
    <name type="scientific">Desulforamulus hydrothermalis Lam5 = DSM 18033</name>
    <dbReference type="NCBI Taxonomy" id="1121428"/>
    <lineage>
        <taxon>Bacteria</taxon>
        <taxon>Bacillati</taxon>
        <taxon>Bacillota</taxon>
        <taxon>Clostridia</taxon>
        <taxon>Eubacteriales</taxon>
        <taxon>Peptococcaceae</taxon>
        <taxon>Desulforamulus</taxon>
    </lineage>
</organism>
<evidence type="ECO:0000313" key="4">
    <source>
        <dbReference type="EMBL" id="CCO07421.1"/>
    </source>
</evidence>
<dbReference type="GO" id="GO:0030288">
    <property type="term" value="C:outer membrane-bounded periplasmic space"/>
    <property type="evidence" value="ECO:0007669"/>
    <property type="project" value="TreeGrafter"/>
</dbReference>
<feature type="signal peptide" evidence="2">
    <location>
        <begin position="1"/>
        <end position="20"/>
    </location>
</feature>
<dbReference type="SMART" id="SM00646">
    <property type="entry name" value="Ami_3"/>
    <property type="match status" value="1"/>
</dbReference>
<dbReference type="AlphaFoldDB" id="K8EFG8"/>